<protein>
    <submittedName>
        <fullName evidence="1">Uncharacterized protein</fullName>
    </submittedName>
</protein>
<dbReference type="EMBL" id="JAACQH010000122">
    <property type="protein sequence ID" value="NCS91876.1"/>
    <property type="molecule type" value="Genomic_DNA"/>
</dbReference>
<name>A0A8J7YZI4_9ARCH</name>
<proteinExistence type="predicted"/>
<organism evidence="1 2">
    <name type="scientific">Candidatus Altarchaeum hamiconexum</name>
    <dbReference type="NCBI Taxonomy" id="1803513"/>
    <lineage>
        <taxon>Archaea</taxon>
        <taxon>Candidatus Altarchaeota</taxon>
        <taxon>Candidatus Altiarchaeia</taxon>
        <taxon>Candidatus Altarchaeales</taxon>
        <taxon>Candidatus Altarchaeaceae</taxon>
        <taxon>Candidatus Altarchaeum</taxon>
    </lineage>
</organism>
<accession>A0A8J7YZI4</accession>
<reference evidence="1" key="1">
    <citation type="submission" date="2019-11" db="EMBL/GenBank/DDBJ databases">
        <title>Lipid analysis of CO2-rich subsurface aquifers suggests an autotrophy-based deep biosphere with lysolipids enriched in CPR bacteria.</title>
        <authorList>
            <person name="Probst A.J."/>
            <person name="Elling F.J."/>
            <person name="Castelle C.J."/>
            <person name="Zhu Q."/>
            <person name="Elvert M."/>
            <person name="Birarda G."/>
            <person name="Holman H.-Y."/>
            <person name="Lane K.R."/>
            <person name="Ladd B."/>
            <person name="Ryan M.C."/>
            <person name="Woyke T."/>
            <person name="Hinrichs K.-U."/>
            <person name="Banfield J.F."/>
        </authorList>
    </citation>
    <scope>NUCLEOTIDE SEQUENCE</scope>
    <source>
        <strain evidence="1">CG_2015-04_33_537</strain>
    </source>
</reference>
<evidence type="ECO:0000313" key="1">
    <source>
        <dbReference type="EMBL" id="NCS91876.1"/>
    </source>
</evidence>
<comment type="caution">
    <text evidence="1">The sequence shown here is derived from an EMBL/GenBank/DDBJ whole genome shotgun (WGS) entry which is preliminary data.</text>
</comment>
<dbReference type="Proteomes" id="UP000738826">
    <property type="component" value="Unassembled WGS sequence"/>
</dbReference>
<dbReference type="AlphaFoldDB" id="A0A8J7YZI4"/>
<gene>
    <name evidence="1" type="ORF">GW779_05700</name>
</gene>
<evidence type="ECO:0000313" key="2">
    <source>
        <dbReference type="Proteomes" id="UP000738826"/>
    </source>
</evidence>
<sequence length="518" mass="60039">MDLNIFNRREQYKKEIQFLEKIYADYDIKLKSRKIHEGIRKTYPVLEFEGEGIGKFNEIAEKIKNAKCGNLLTDIGYAFIFPVRGAHPKRNFLPDNATYTTAIISPFPDNLRYKVVKLNKNLNVKNGDYIFIKRGFVQSYPYHPTHNGFFENVLYIEEVDNVDKVKAYKISQNLSGDFKDKIHAILPQQAEKKEAEKVAACLLSANTGMGLFSIVNDKYVEKEISKIYTALQNSLPEIFRNEEISLNFGSGHFKKNSIRIIVKGTSLFENRNFEENPQQSLWFENASNNQTIASPRILGKIKDPLSLYRNANLINIFEFSQQGFSEGAEEQIYDEEIQFWLMSQRNLYSYAFDNLYVDKFFKKIFANVIQENLNLYLPENTLNLAVESTVIKESLHRGFESFCRKGDADTVENAEKFIHECLTDMSGFSCERGKDFIKDLEKRKKKGKKSGEIKQIYDLITTLFNVTGRVQYDKLVNAVKMDIKCDEQAVKCTINFINRTHPSIKIKFMDGIRVVEFR</sequence>